<dbReference type="InterPro" id="IPR036922">
    <property type="entry name" value="Rieske_2Fe-2S_sf"/>
</dbReference>
<dbReference type="EMBL" id="UINC01156059">
    <property type="protein sequence ID" value="SVD52264.1"/>
    <property type="molecule type" value="Genomic_DNA"/>
</dbReference>
<feature type="non-terminal residue" evidence="8">
    <location>
        <position position="173"/>
    </location>
</feature>
<dbReference type="InterPro" id="IPR005805">
    <property type="entry name" value="Rieske_Fe-S_prot_C"/>
</dbReference>
<organism evidence="8">
    <name type="scientific">marine metagenome</name>
    <dbReference type="NCBI Taxonomy" id="408172"/>
    <lineage>
        <taxon>unclassified sequences</taxon>
        <taxon>metagenomes</taxon>
        <taxon>ecological metagenomes</taxon>
    </lineage>
</organism>
<feature type="non-terminal residue" evidence="8">
    <location>
        <position position="1"/>
    </location>
</feature>
<name>A0A382W0P2_9ZZZZ</name>
<keyword evidence="1" id="KW-0001">2Fe-2S</keyword>
<accession>A0A382W0P2</accession>
<proteinExistence type="predicted"/>
<dbReference type="GO" id="GO:0051537">
    <property type="term" value="F:2 iron, 2 sulfur cluster binding"/>
    <property type="evidence" value="ECO:0007669"/>
    <property type="project" value="UniProtKB-KW"/>
</dbReference>
<evidence type="ECO:0000256" key="2">
    <source>
        <dbReference type="ARBA" id="ARBA00022723"/>
    </source>
</evidence>
<dbReference type="GO" id="GO:0046872">
    <property type="term" value="F:metal ion binding"/>
    <property type="evidence" value="ECO:0007669"/>
    <property type="project" value="UniProtKB-KW"/>
</dbReference>
<reference evidence="8" key="1">
    <citation type="submission" date="2018-05" db="EMBL/GenBank/DDBJ databases">
        <authorList>
            <person name="Lanie J.A."/>
            <person name="Ng W.-L."/>
            <person name="Kazmierczak K.M."/>
            <person name="Andrzejewski T.M."/>
            <person name="Davidsen T.M."/>
            <person name="Wayne K.J."/>
            <person name="Tettelin H."/>
            <person name="Glass J.I."/>
            <person name="Rusch D."/>
            <person name="Podicherti R."/>
            <person name="Tsui H.-C.T."/>
            <person name="Winkler M.E."/>
        </authorList>
    </citation>
    <scope>NUCLEOTIDE SEQUENCE</scope>
</reference>
<feature type="domain" description="Rieske" evidence="7">
    <location>
        <begin position="96"/>
        <end position="173"/>
    </location>
</feature>
<keyword evidence="2" id="KW-0479">Metal-binding</keyword>
<sequence>VVTFVSYYRREILSTNKTIRRNFLKGVAGAGFIASAPEFAFAAKEKPPEKKRPQEGDFLAFQKGEKKGEIIREEHIPMGGPVVMAFPMDPETGTIRKKSRLNQVLILRVEPSSLSEETQVNAVNGIVAYSSVCSHQGCVINTWNEEKQRILCMCHGSGFDARNEGKALNGPAV</sequence>
<dbReference type="AlphaFoldDB" id="A0A382W0P2"/>
<dbReference type="Pfam" id="PF00355">
    <property type="entry name" value="Rieske"/>
    <property type="match status" value="1"/>
</dbReference>
<keyword evidence="3" id="KW-0408">Iron</keyword>
<evidence type="ECO:0000256" key="1">
    <source>
        <dbReference type="ARBA" id="ARBA00022714"/>
    </source>
</evidence>
<dbReference type="SUPFAM" id="SSF50022">
    <property type="entry name" value="ISP domain"/>
    <property type="match status" value="1"/>
</dbReference>
<keyword evidence="4" id="KW-0411">Iron-sulfur</keyword>
<evidence type="ECO:0000256" key="5">
    <source>
        <dbReference type="ARBA" id="ARBA00023157"/>
    </source>
</evidence>
<keyword evidence="5" id="KW-1015">Disulfide bond</keyword>
<comment type="cofactor">
    <cofactor evidence="6">
        <name>[2Fe-2S] cluster</name>
        <dbReference type="ChEBI" id="CHEBI:190135"/>
    </cofactor>
</comment>
<dbReference type="CDD" id="cd03467">
    <property type="entry name" value="Rieske"/>
    <property type="match status" value="1"/>
</dbReference>
<gene>
    <name evidence="8" type="ORF">METZ01_LOCUS405118</name>
</gene>
<evidence type="ECO:0000256" key="6">
    <source>
        <dbReference type="ARBA" id="ARBA00034078"/>
    </source>
</evidence>
<protein>
    <recommendedName>
        <fullName evidence="7">Rieske domain-containing protein</fullName>
    </recommendedName>
</protein>
<evidence type="ECO:0000256" key="3">
    <source>
        <dbReference type="ARBA" id="ARBA00023004"/>
    </source>
</evidence>
<dbReference type="GO" id="GO:0016020">
    <property type="term" value="C:membrane"/>
    <property type="evidence" value="ECO:0007669"/>
    <property type="project" value="InterPro"/>
</dbReference>
<evidence type="ECO:0000256" key="4">
    <source>
        <dbReference type="ARBA" id="ARBA00023014"/>
    </source>
</evidence>
<dbReference type="Gene3D" id="2.102.10.10">
    <property type="entry name" value="Rieske [2Fe-2S] iron-sulphur domain"/>
    <property type="match status" value="1"/>
</dbReference>
<dbReference type="PRINTS" id="PR00162">
    <property type="entry name" value="RIESKE"/>
</dbReference>
<evidence type="ECO:0000313" key="8">
    <source>
        <dbReference type="EMBL" id="SVD52264.1"/>
    </source>
</evidence>
<evidence type="ECO:0000259" key="7">
    <source>
        <dbReference type="PROSITE" id="PS51296"/>
    </source>
</evidence>
<dbReference type="PROSITE" id="PS51296">
    <property type="entry name" value="RIESKE"/>
    <property type="match status" value="1"/>
</dbReference>
<dbReference type="InterPro" id="IPR014349">
    <property type="entry name" value="Rieske_Fe-S_prot"/>
</dbReference>
<dbReference type="InterPro" id="IPR017941">
    <property type="entry name" value="Rieske_2Fe-2S"/>
</dbReference>
<dbReference type="PANTHER" id="PTHR10134">
    <property type="entry name" value="CYTOCHROME B-C1 COMPLEX SUBUNIT RIESKE, MITOCHONDRIAL"/>
    <property type="match status" value="1"/>
</dbReference>